<accession>A0A9D2HAR0</accession>
<sequence length="527" mass="60427">MWKRKDLKKKVRVSMRQSYWKMAAVCFVIAVLTTAYPVSATFINLQTSPGPQLSDAAFAPYLPNSEVISQTIKLFLENAPLSGLYSSTVADIIHSVIDLSSTNISVFFTALRAVNSFLSGAPGIAVFLVAAGTVLTFLYQIFISNILQVGEKRFFLEIRSYRHTPVSKIFFLFKLRYLHRPAWVMLCRSVFQTLWNFTIIGGIIKHYEYIMIPFILAENPKISRKDTFFLSKQLTEHNKWKLFLLDLSFAGWKLLSILTLGILDFVIVNPYITGCRSELYLALRRNYVLSRSPRYERLNDSYLEHVPSEDELLISKALYDDSQGPYTQTTYFAPEQYPVFLFSVQPPFRAVHSPVRPDRKYDVFSYILLFCSFSVFGWLLETMIYLIRNGVFTDNSALFGPWQPLYGIFGILSLLFTKRLNKKPALVFFVNFFIYSVLEYALNLISDLTLGHPFRDYSEFFLNLNGRIYVGGCVSFALLGCAFLYYLAPRWTDLFMRMGHAKRAALCAVLCLLFATDTVLTIVVAFS</sequence>
<feature type="transmembrane region" description="Helical" evidence="1">
    <location>
        <begin position="466"/>
        <end position="488"/>
    </location>
</feature>
<feature type="transmembrane region" description="Helical" evidence="1">
    <location>
        <begin position="363"/>
        <end position="387"/>
    </location>
</feature>
<organism evidence="2 3">
    <name type="scientific">Candidatus Mediterraneibacter pullicola</name>
    <dbReference type="NCBI Taxonomy" id="2838682"/>
    <lineage>
        <taxon>Bacteria</taxon>
        <taxon>Bacillati</taxon>
        <taxon>Bacillota</taxon>
        <taxon>Clostridia</taxon>
        <taxon>Lachnospirales</taxon>
        <taxon>Lachnospiraceae</taxon>
        <taxon>Mediterraneibacter</taxon>
    </lineage>
</organism>
<name>A0A9D2HAR0_9FIRM</name>
<comment type="caution">
    <text evidence="2">The sequence shown here is derived from an EMBL/GenBank/DDBJ whole genome shotgun (WGS) entry which is preliminary data.</text>
</comment>
<keyword evidence="1" id="KW-1133">Transmembrane helix</keyword>
<keyword evidence="1" id="KW-0472">Membrane</keyword>
<dbReference type="InterPro" id="IPR010380">
    <property type="entry name" value="DUF975"/>
</dbReference>
<reference evidence="2" key="1">
    <citation type="journal article" date="2021" name="PeerJ">
        <title>Extensive microbial diversity within the chicken gut microbiome revealed by metagenomics and culture.</title>
        <authorList>
            <person name="Gilroy R."/>
            <person name="Ravi A."/>
            <person name="Getino M."/>
            <person name="Pursley I."/>
            <person name="Horton D.L."/>
            <person name="Alikhan N.F."/>
            <person name="Baker D."/>
            <person name="Gharbi K."/>
            <person name="Hall N."/>
            <person name="Watson M."/>
            <person name="Adriaenssens E.M."/>
            <person name="Foster-Nyarko E."/>
            <person name="Jarju S."/>
            <person name="Secka A."/>
            <person name="Antonio M."/>
            <person name="Oren A."/>
            <person name="Chaudhuri R.R."/>
            <person name="La Ragione R."/>
            <person name="Hildebrand F."/>
            <person name="Pallen M.J."/>
        </authorList>
    </citation>
    <scope>NUCLEOTIDE SEQUENCE</scope>
    <source>
        <strain evidence="2">ChiSjej2B20-11307</strain>
    </source>
</reference>
<feature type="transmembrane region" description="Helical" evidence="1">
    <location>
        <begin position="250"/>
        <end position="272"/>
    </location>
</feature>
<gene>
    <name evidence="2" type="ORF">H9798_07840</name>
</gene>
<evidence type="ECO:0000256" key="1">
    <source>
        <dbReference type="SAM" id="Phobius"/>
    </source>
</evidence>
<dbReference type="PANTHER" id="PTHR40076:SF1">
    <property type="entry name" value="MEMBRANE PROTEIN"/>
    <property type="match status" value="1"/>
</dbReference>
<dbReference type="AlphaFoldDB" id="A0A9D2HAR0"/>
<dbReference type="InterPro" id="IPR010540">
    <property type="entry name" value="CmpB_TMEM229"/>
</dbReference>
<protein>
    <submittedName>
        <fullName evidence="2">DUF975 family protein</fullName>
    </submittedName>
</protein>
<evidence type="ECO:0000313" key="3">
    <source>
        <dbReference type="Proteomes" id="UP000824223"/>
    </source>
</evidence>
<evidence type="ECO:0000313" key="2">
    <source>
        <dbReference type="EMBL" id="HJA07032.1"/>
    </source>
</evidence>
<dbReference type="EMBL" id="DXAK01000043">
    <property type="protein sequence ID" value="HJA07032.1"/>
    <property type="molecule type" value="Genomic_DNA"/>
</dbReference>
<dbReference type="Pfam" id="PF06541">
    <property type="entry name" value="ABC_trans_CmpB"/>
    <property type="match status" value="1"/>
</dbReference>
<feature type="transmembrane region" description="Helical" evidence="1">
    <location>
        <begin position="124"/>
        <end position="147"/>
    </location>
</feature>
<feature type="transmembrane region" description="Helical" evidence="1">
    <location>
        <begin position="504"/>
        <end position="526"/>
    </location>
</feature>
<dbReference type="Proteomes" id="UP000824223">
    <property type="component" value="Unassembled WGS sequence"/>
</dbReference>
<feature type="transmembrane region" description="Helical" evidence="1">
    <location>
        <begin position="424"/>
        <end position="446"/>
    </location>
</feature>
<feature type="transmembrane region" description="Helical" evidence="1">
    <location>
        <begin position="399"/>
        <end position="417"/>
    </location>
</feature>
<dbReference type="Pfam" id="PF06161">
    <property type="entry name" value="DUF975"/>
    <property type="match status" value="1"/>
</dbReference>
<keyword evidence="1" id="KW-0812">Transmembrane</keyword>
<dbReference type="PANTHER" id="PTHR40076">
    <property type="entry name" value="MEMBRANE PROTEIN-RELATED"/>
    <property type="match status" value="1"/>
</dbReference>
<proteinExistence type="predicted"/>
<reference evidence="2" key="2">
    <citation type="submission" date="2021-04" db="EMBL/GenBank/DDBJ databases">
        <authorList>
            <person name="Gilroy R."/>
        </authorList>
    </citation>
    <scope>NUCLEOTIDE SEQUENCE</scope>
    <source>
        <strain evidence="2">ChiSjej2B20-11307</strain>
    </source>
</reference>